<feature type="domain" description="THAP-type" evidence="14">
    <location>
        <begin position="1"/>
        <end position="93"/>
    </location>
</feature>
<evidence type="ECO:0000256" key="10">
    <source>
        <dbReference type="ARBA" id="ARBA00023242"/>
    </source>
</evidence>
<evidence type="ECO:0000256" key="6">
    <source>
        <dbReference type="ARBA" id="ARBA00023015"/>
    </source>
</evidence>
<name>A0A9P0ARA0_BRAAE</name>
<dbReference type="Pfam" id="PF05485">
    <property type="entry name" value="THAP"/>
    <property type="match status" value="1"/>
</dbReference>
<evidence type="ECO:0000259" key="14">
    <source>
        <dbReference type="PROSITE" id="PS50950"/>
    </source>
</evidence>
<dbReference type="SMART" id="SM00980">
    <property type="entry name" value="THAP"/>
    <property type="match status" value="1"/>
</dbReference>
<dbReference type="EMBL" id="OV121132">
    <property type="protein sequence ID" value="CAH0546286.1"/>
    <property type="molecule type" value="Genomic_DNA"/>
</dbReference>
<protein>
    <recommendedName>
        <fullName evidence="14">THAP-type domain-containing protein</fullName>
    </recommendedName>
</protein>
<evidence type="ECO:0000256" key="13">
    <source>
        <dbReference type="SAM" id="Coils"/>
    </source>
</evidence>
<dbReference type="GO" id="GO:0008270">
    <property type="term" value="F:zinc ion binding"/>
    <property type="evidence" value="ECO:0007669"/>
    <property type="project" value="UniProtKB-KW"/>
</dbReference>
<dbReference type="Gene3D" id="6.20.210.20">
    <property type="entry name" value="THAP domain"/>
    <property type="match status" value="1"/>
</dbReference>
<comment type="subcellular location">
    <subcellularLocation>
        <location evidence="1">Nucleus</location>
        <location evidence="1">Nucleoplasm</location>
    </subcellularLocation>
</comment>
<keyword evidence="8 12" id="KW-0238">DNA-binding</keyword>
<keyword evidence="16" id="KW-1185">Reference proteome</keyword>
<dbReference type="GO" id="GO:0043565">
    <property type="term" value="F:sequence-specific DNA binding"/>
    <property type="evidence" value="ECO:0007669"/>
    <property type="project" value="InterPro"/>
</dbReference>
<dbReference type="InterPro" id="IPR048366">
    <property type="entry name" value="TNP-like_GBD"/>
</dbReference>
<evidence type="ECO:0000313" key="16">
    <source>
        <dbReference type="Proteomes" id="UP001154078"/>
    </source>
</evidence>
<dbReference type="Pfam" id="PF21788">
    <property type="entry name" value="TNP-like_GBD"/>
    <property type="match status" value="1"/>
</dbReference>
<dbReference type="AlphaFoldDB" id="A0A9P0ARA0"/>
<dbReference type="InterPro" id="IPR006612">
    <property type="entry name" value="THAP_Znf"/>
</dbReference>
<keyword evidence="9" id="KW-0804">Transcription</keyword>
<evidence type="ECO:0000256" key="9">
    <source>
        <dbReference type="ARBA" id="ARBA00023163"/>
    </source>
</evidence>
<proteinExistence type="inferred from homology"/>
<comment type="similarity">
    <text evidence="2">Belongs to the THAP1 family.</text>
</comment>
<evidence type="ECO:0000256" key="11">
    <source>
        <dbReference type="ARBA" id="ARBA00023306"/>
    </source>
</evidence>
<gene>
    <name evidence="15" type="ORF">MELIAE_LOCUS484</name>
</gene>
<dbReference type="Pfam" id="PF21787">
    <property type="entry name" value="TNP-like_RNaseH_N"/>
    <property type="match status" value="1"/>
</dbReference>
<dbReference type="InterPro" id="IPR026516">
    <property type="entry name" value="THAP1/10"/>
</dbReference>
<dbReference type="InterPro" id="IPR038441">
    <property type="entry name" value="THAP_Znf_sf"/>
</dbReference>
<dbReference type="OrthoDB" id="6627680at2759"/>
<evidence type="ECO:0000256" key="7">
    <source>
        <dbReference type="ARBA" id="ARBA00023054"/>
    </source>
</evidence>
<dbReference type="Pfam" id="PF21789">
    <property type="entry name" value="TNP-like_RNaseH_C"/>
    <property type="match status" value="1"/>
</dbReference>
<keyword evidence="10" id="KW-0539">Nucleus</keyword>
<sequence length="859" mass="96671">MRCAILGCNSDNQSKKNPLNKNIKFHRFPKNIDLCKQWLHATKKKDNINVKTAAVCSKHFLDCDYKINLKHRLLNYSPKCYRGLKDDAVPKLLQTQVSSVPSTSEEKTQLAEHKTQLNNILLVSRDKVKEEPPKIADNGGGGSIISPKCYRGLKDNPMPNLLQTQVSSVPSTSGHNCILLGKKRQKAQLTEHKAQIIKNALLASKDTVKEEPPKIADNEGGGNSISPKCYHELKDDAVPSLVQTQVSSVPSTSGHNPKILGKKRQKAQLTEHKAQIIKTTLLASKDTVKKEPPQIADDGGGGSIISPKCYSGLKDNAMPNLLQTQVSSVPSTSGHNCNLVGKKRQKAQLTEHKAQIIKNTLLASKDTVKKEPPQIADNGGGDNNLMEACSSSDKGVQTNQVNLDYEDLQQKLENQTKEIKELKNQLDGVKKFFSKNQINKLNNQKRIKWSVNEISSAITMYFAGPRAYRLSLKKGYPYPAVSTLKEWLRKKQIEQGILKNALTIAEFADMSEHDRVCTIMFEKMKIRKEYLYDQPNDYEMQSYDFVQVAMISGVFKAWKQPIFFYFDCTMTSSLLMEIINFVEDSGFHVVAMVSDLSGANRGLHDDLHISESKPYFQNPSTKEKIFVMADVPHLLKLIRNNFVDHGFLIDGKVIKKKIVEQAINSGNVKITQNMTLQELNCAGPQRQKVKFAEKLFSHTLSCALSRFGTLGFLTEENWAECVDFFKLVNEWFNILNVSTPISDPHGRAFGLALDIQMPILDKMSQVISQMKVIGRSSQLPFQKGILISNSALKMLHVELKRRFGVDYILTRRLNLDVLENFFGVIRAKGGLHDHPTPLEFKHRLRSYILGRNEEAYSDF</sequence>
<keyword evidence="5" id="KW-0862">Zinc</keyword>
<dbReference type="PANTHER" id="PTHR46600:SF1">
    <property type="entry name" value="THAP DOMAIN-CONTAINING PROTEIN 1"/>
    <property type="match status" value="1"/>
</dbReference>
<dbReference type="SUPFAM" id="SSF57716">
    <property type="entry name" value="Glucocorticoid receptor-like (DNA-binding domain)"/>
    <property type="match status" value="1"/>
</dbReference>
<evidence type="ECO:0000256" key="1">
    <source>
        <dbReference type="ARBA" id="ARBA00004642"/>
    </source>
</evidence>
<organism evidence="15 16">
    <name type="scientific">Brassicogethes aeneus</name>
    <name type="common">Rape pollen beetle</name>
    <name type="synonym">Meligethes aeneus</name>
    <dbReference type="NCBI Taxonomy" id="1431903"/>
    <lineage>
        <taxon>Eukaryota</taxon>
        <taxon>Metazoa</taxon>
        <taxon>Ecdysozoa</taxon>
        <taxon>Arthropoda</taxon>
        <taxon>Hexapoda</taxon>
        <taxon>Insecta</taxon>
        <taxon>Pterygota</taxon>
        <taxon>Neoptera</taxon>
        <taxon>Endopterygota</taxon>
        <taxon>Coleoptera</taxon>
        <taxon>Polyphaga</taxon>
        <taxon>Cucujiformia</taxon>
        <taxon>Nitidulidae</taxon>
        <taxon>Meligethinae</taxon>
        <taxon>Brassicogethes</taxon>
    </lineage>
</organism>
<evidence type="ECO:0000256" key="2">
    <source>
        <dbReference type="ARBA" id="ARBA00006177"/>
    </source>
</evidence>
<keyword evidence="11" id="KW-0131">Cell cycle</keyword>
<dbReference type="InterPro" id="IPR048365">
    <property type="entry name" value="TNP-like_RNaseH_N"/>
</dbReference>
<dbReference type="Proteomes" id="UP001154078">
    <property type="component" value="Chromosome 1"/>
</dbReference>
<keyword evidence="4 12" id="KW-0863">Zinc-finger</keyword>
<keyword evidence="7 13" id="KW-0175">Coiled coil</keyword>
<evidence type="ECO:0000256" key="12">
    <source>
        <dbReference type="PROSITE-ProRule" id="PRU00309"/>
    </source>
</evidence>
<evidence type="ECO:0000256" key="8">
    <source>
        <dbReference type="ARBA" id="ARBA00023125"/>
    </source>
</evidence>
<dbReference type="GO" id="GO:0005654">
    <property type="term" value="C:nucleoplasm"/>
    <property type="evidence" value="ECO:0007669"/>
    <property type="project" value="UniProtKB-SubCell"/>
</dbReference>
<dbReference type="InterPro" id="IPR048367">
    <property type="entry name" value="TNP-like_RNaseH_C"/>
</dbReference>
<evidence type="ECO:0000313" key="15">
    <source>
        <dbReference type="EMBL" id="CAH0546286.1"/>
    </source>
</evidence>
<dbReference type="PANTHER" id="PTHR46600">
    <property type="entry name" value="THAP DOMAIN-CONTAINING"/>
    <property type="match status" value="1"/>
</dbReference>
<evidence type="ECO:0000256" key="4">
    <source>
        <dbReference type="ARBA" id="ARBA00022771"/>
    </source>
</evidence>
<keyword evidence="3" id="KW-0479">Metal-binding</keyword>
<reference evidence="15" key="1">
    <citation type="submission" date="2021-12" db="EMBL/GenBank/DDBJ databases">
        <authorList>
            <person name="King R."/>
        </authorList>
    </citation>
    <scope>NUCLEOTIDE SEQUENCE</scope>
</reference>
<dbReference type="PROSITE" id="PS50950">
    <property type="entry name" value="ZF_THAP"/>
    <property type="match status" value="1"/>
</dbReference>
<evidence type="ECO:0000256" key="3">
    <source>
        <dbReference type="ARBA" id="ARBA00022723"/>
    </source>
</evidence>
<accession>A0A9P0ARA0</accession>
<keyword evidence="6" id="KW-0805">Transcription regulation</keyword>
<dbReference type="SMART" id="SM00692">
    <property type="entry name" value="DM3"/>
    <property type="match status" value="1"/>
</dbReference>
<evidence type="ECO:0000256" key="5">
    <source>
        <dbReference type="ARBA" id="ARBA00022833"/>
    </source>
</evidence>
<feature type="coiled-coil region" evidence="13">
    <location>
        <begin position="398"/>
        <end position="432"/>
    </location>
</feature>